<dbReference type="PANTHER" id="PTHR47926">
    <property type="entry name" value="PENTATRICOPEPTIDE REPEAT-CONTAINING PROTEIN"/>
    <property type="match status" value="1"/>
</dbReference>
<evidence type="ECO:0000313" key="1">
    <source>
        <dbReference type="EMBL" id="KAF2309474.1"/>
    </source>
</evidence>
<keyword evidence="2" id="KW-1185">Reference proteome</keyword>
<dbReference type="InterPro" id="IPR011990">
    <property type="entry name" value="TPR-like_helical_dom_sf"/>
</dbReference>
<comment type="caution">
    <text evidence="1">The sequence shown here is derived from an EMBL/GenBank/DDBJ whole genome shotgun (WGS) entry which is preliminary data.</text>
</comment>
<name>A0A6A6M876_HEVBR</name>
<dbReference type="InterPro" id="IPR046960">
    <property type="entry name" value="PPR_At4g14850-like_plant"/>
</dbReference>
<dbReference type="Proteomes" id="UP000467840">
    <property type="component" value="Chromosome 14"/>
</dbReference>
<accession>A0A6A6M876</accession>
<reference evidence="1 2" key="1">
    <citation type="journal article" date="2020" name="Mol. Plant">
        <title>The Chromosome-Based Rubber Tree Genome Provides New Insights into Spurge Genome Evolution and Rubber Biosynthesis.</title>
        <authorList>
            <person name="Liu J."/>
            <person name="Shi C."/>
            <person name="Shi C.C."/>
            <person name="Li W."/>
            <person name="Zhang Q.J."/>
            <person name="Zhang Y."/>
            <person name="Li K."/>
            <person name="Lu H.F."/>
            <person name="Shi C."/>
            <person name="Zhu S.T."/>
            <person name="Xiao Z.Y."/>
            <person name="Nan H."/>
            <person name="Yue Y."/>
            <person name="Zhu X.G."/>
            <person name="Wu Y."/>
            <person name="Hong X.N."/>
            <person name="Fan G.Y."/>
            <person name="Tong Y."/>
            <person name="Zhang D."/>
            <person name="Mao C.L."/>
            <person name="Liu Y.L."/>
            <person name="Hao S.J."/>
            <person name="Liu W.Q."/>
            <person name="Lv M.Q."/>
            <person name="Zhang H.B."/>
            <person name="Liu Y."/>
            <person name="Hu-Tang G.R."/>
            <person name="Wang J.P."/>
            <person name="Wang J.H."/>
            <person name="Sun Y.H."/>
            <person name="Ni S.B."/>
            <person name="Chen W.B."/>
            <person name="Zhang X.C."/>
            <person name="Jiao Y.N."/>
            <person name="Eichler E.E."/>
            <person name="Li G.H."/>
            <person name="Liu X."/>
            <person name="Gao L.Z."/>
        </authorList>
    </citation>
    <scope>NUCLEOTIDE SEQUENCE [LARGE SCALE GENOMIC DNA]</scope>
    <source>
        <strain evidence="2">cv. GT1</strain>
        <tissue evidence="1">Leaf</tissue>
    </source>
</reference>
<evidence type="ECO:0000313" key="2">
    <source>
        <dbReference type="Proteomes" id="UP000467840"/>
    </source>
</evidence>
<protein>
    <submittedName>
        <fullName evidence="1">Uncharacterized protein</fullName>
    </submittedName>
</protein>
<dbReference type="Gene3D" id="1.25.40.10">
    <property type="entry name" value="Tetratricopeptide repeat domain"/>
    <property type="match status" value="1"/>
</dbReference>
<organism evidence="1 2">
    <name type="scientific">Hevea brasiliensis</name>
    <name type="common">Para rubber tree</name>
    <name type="synonym">Siphonia brasiliensis</name>
    <dbReference type="NCBI Taxonomy" id="3981"/>
    <lineage>
        <taxon>Eukaryota</taxon>
        <taxon>Viridiplantae</taxon>
        <taxon>Streptophyta</taxon>
        <taxon>Embryophyta</taxon>
        <taxon>Tracheophyta</taxon>
        <taxon>Spermatophyta</taxon>
        <taxon>Magnoliopsida</taxon>
        <taxon>eudicotyledons</taxon>
        <taxon>Gunneridae</taxon>
        <taxon>Pentapetalae</taxon>
        <taxon>rosids</taxon>
        <taxon>fabids</taxon>
        <taxon>Malpighiales</taxon>
        <taxon>Euphorbiaceae</taxon>
        <taxon>Crotonoideae</taxon>
        <taxon>Micrandreae</taxon>
        <taxon>Hevea</taxon>
    </lineage>
</organism>
<gene>
    <name evidence="1" type="ORF">GH714_003101</name>
</gene>
<dbReference type="EMBL" id="JAAGAX010000006">
    <property type="protein sequence ID" value="KAF2309474.1"/>
    <property type="molecule type" value="Genomic_DNA"/>
</dbReference>
<dbReference type="GO" id="GO:0009451">
    <property type="term" value="P:RNA modification"/>
    <property type="evidence" value="ECO:0007669"/>
    <property type="project" value="InterPro"/>
</dbReference>
<proteinExistence type="predicted"/>
<dbReference type="AlphaFoldDB" id="A0A6A6M876"/>
<dbReference type="GO" id="GO:0003723">
    <property type="term" value="F:RNA binding"/>
    <property type="evidence" value="ECO:0007669"/>
    <property type="project" value="InterPro"/>
</dbReference>
<dbReference type="PANTHER" id="PTHR47926:SF350">
    <property type="entry name" value="(WILD MALAYSIAN BANANA) HYPOTHETICAL PROTEIN"/>
    <property type="match status" value="1"/>
</dbReference>
<sequence>MSKVYGIAPLIEHYGCMIDLVARAGLIKEAGILINVMPMKPDGAIWSSLLNGCLIHGHLEIGGEALCLGKSSKKLERAAYAKYKVAAGKYRRFKVFEVGDEVMVYLFLARQD</sequence>